<proteinExistence type="predicted"/>
<evidence type="ECO:0000313" key="2">
    <source>
        <dbReference type="EMBL" id="MFC6386889.1"/>
    </source>
</evidence>
<protein>
    <submittedName>
        <fullName evidence="2">Ferritin family protein</fullName>
    </submittedName>
</protein>
<feature type="domain" description="Rubrerythrin diiron-binding" evidence="1">
    <location>
        <begin position="21"/>
        <end position="138"/>
    </location>
</feature>
<reference evidence="3" key="1">
    <citation type="journal article" date="2019" name="Int. J. Syst. Evol. Microbiol.">
        <title>The Global Catalogue of Microorganisms (GCM) 10K type strain sequencing project: providing services to taxonomists for standard genome sequencing and annotation.</title>
        <authorList>
            <consortium name="The Broad Institute Genomics Platform"/>
            <consortium name="The Broad Institute Genome Sequencing Center for Infectious Disease"/>
            <person name="Wu L."/>
            <person name="Ma J."/>
        </authorList>
    </citation>
    <scope>NUCLEOTIDE SEQUENCE [LARGE SCALE GENOMIC DNA]</scope>
    <source>
        <strain evidence="3">CCUG 42001</strain>
    </source>
</reference>
<dbReference type="EMBL" id="JBHSTQ010000009">
    <property type="protein sequence ID" value="MFC6386889.1"/>
    <property type="molecule type" value="Genomic_DNA"/>
</dbReference>
<dbReference type="CDD" id="cd00657">
    <property type="entry name" value="Ferritin_like"/>
    <property type="match status" value="1"/>
</dbReference>
<gene>
    <name evidence="2" type="ORF">ACFP7A_09770</name>
</gene>
<evidence type="ECO:0000313" key="3">
    <source>
        <dbReference type="Proteomes" id="UP001596267"/>
    </source>
</evidence>
<dbReference type="RefSeq" id="WP_253054834.1">
    <property type="nucleotide sequence ID" value="NZ_JAMXWN010000009.1"/>
</dbReference>
<accession>A0ABW1WF99</accession>
<organism evidence="2 3">
    <name type="scientific">Sporolactobacillus kofuensis</name>
    <dbReference type="NCBI Taxonomy" id="269672"/>
    <lineage>
        <taxon>Bacteria</taxon>
        <taxon>Bacillati</taxon>
        <taxon>Bacillota</taxon>
        <taxon>Bacilli</taxon>
        <taxon>Bacillales</taxon>
        <taxon>Sporolactobacillaceae</taxon>
        <taxon>Sporolactobacillus</taxon>
    </lineage>
</organism>
<dbReference type="Gene3D" id="1.20.1260.10">
    <property type="match status" value="1"/>
</dbReference>
<name>A0ABW1WF99_9BACL</name>
<dbReference type="Pfam" id="PF02915">
    <property type="entry name" value="Rubrerythrin"/>
    <property type="match status" value="1"/>
</dbReference>
<dbReference type="InterPro" id="IPR009078">
    <property type="entry name" value="Ferritin-like_SF"/>
</dbReference>
<sequence length="146" mass="17480">MREMDKEQTPQITNEVMCDRLRYAILLERQSLCCIEVLMSQAKTERERHKIAEIREDEVRHEQHFLALYQELSGNNERPPDVKFVCPSSYLEGLRREIEQQQGAGDFYLKSGDTASEERVKTCFYRIAQDEQQHSVWFLYFYTLYK</sequence>
<dbReference type="Proteomes" id="UP001596267">
    <property type="component" value="Unassembled WGS sequence"/>
</dbReference>
<evidence type="ECO:0000259" key="1">
    <source>
        <dbReference type="Pfam" id="PF02915"/>
    </source>
</evidence>
<dbReference type="SUPFAM" id="SSF47240">
    <property type="entry name" value="Ferritin-like"/>
    <property type="match status" value="1"/>
</dbReference>
<dbReference type="InterPro" id="IPR012347">
    <property type="entry name" value="Ferritin-like"/>
</dbReference>
<dbReference type="InterPro" id="IPR003251">
    <property type="entry name" value="Rr_diiron-bd_dom"/>
</dbReference>
<comment type="caution">
    <text evidence="2">The sequence shown here is derived from an EMBL/GenBank/DDBJ whole genome shotgun (WGS) entry which is preliminary data.</text>
</comment>
<keyword evidence="3" id="KW-1185">Reference proteome</keyword>